<evidence type="ECO:0000313" key="2">
    <source>
        <dbReference type="EMBL" id="KAK5140532.1"/>
    </source>
</evidence>
<accession>A0ABR0KY81</accession>
<dbReference type="Proteomes" id="UP001308179">
    <property type="component" value="Unassembled WGS sequence"/>
</dbReference>
<sequence>MERQRTRHVIWDNEDDGLRLVLKTLGARQQQYIASTYFHTFQMPVAPAAGEGESTHPPTEQDSTQPPPSPYREVHNFLTRLFSSSGPSVPSRAKADDDESSSSDSDEAEGEGNFLGRVQSYSKLMHIHTEAQLRRPNTSTLPSYARTMHAHTMNQLSHHHKLATQSAVTTPQLGTGRGAVKLPGQVYTELHKLSLDEVPPNPSNTPDLSQRDAGVPWVKRRSVTEPLPREFAMSVARKDFAVL</sequence>
<organism evidence="2 3">
    <name type="scientific">Rachicladosporium monterosium</name>
    <dbReference type="NCBI Taxonomy" id="1507873"/>
    <lineage>
        <taxon>Eukaryota</taxon>
        <taxon>Fungi</taxon>
        <taxon>Dikarya</taxon>
        <taxon>Ascomycota</taxon>
        <taxon>Pezizomycotina</taxon>
        <taxon>Dothideomycetes</taxon>
        <taxon>Dothideomycetidae</taxon>
        <taxon>Cladosporiales</taxon>
        <taxon>Cladosporiaceae</taxon>
        <taxon>Rachicladosporium</taxon>
    </lineage>
</organism>
<feature type="region of interest" description="Disordered" evidence="1">
    <location>
        <begin position="47"/>
        <end position="112"/>
    </location>
</feature>
<proteinExistence type="predicted"/>
<evidence type="ECO:0000313" key="3">
    <source>
        <dbReference type="Proteomes" id="UP001308179"/>
    </source>
</evidence>
<feature type="compositionally biased region" description="Acidic residues" evidence="1">
    <location>
        <begin position="96"/>
        <end position="110"/>
    </location>
</feature>
<feature type="region of interest" description="Disordered" evidence="1">
    <location>
        <begin position="195"/>
        <end position="214"/>
    </location>
</feature>
<evidence type="ECO:0000256" key="1">
    <source>
        <dbReference type="SAM" id="MobiDB-lite"/>
    </source>
</evidence>
<gene>
    <name evidence="2" type="ORF">LTR32_006695</name>
</gene>
<name>A0ABR0KY81_9PEZI</name>
<reference evidence="2 3" key="1">
    <citation type="submission" date="2023-08" db="EMBL/GenBank/DDBJ databases">
        <title>Black Yeasts Isolated from many extreme environments.</title>
        <authorList>
            <person name="Coleine C."/>
            <person name="Stajich J.E."/>
            <person name="Selbmann L."/>
        </authorList>
    </citation>
    <scope>NUCLEOTIDE SEQUENCE [LARGE SCALE GENOMIC DNA]</scope>
    <source>
        <strain evidence="2 3">CCFEE 5386</strain>
    </source>
</reference>
<comment type="caution">
    <text evidence="2">The sequence shown here is derived from an EMBL/GenBank/DDBJ whole genome shotgun (WGS) entry which is preliminary data.</text>
</comment>
<dbReference type="EMBL" id="JAVRRR010000775">
    <property type="protein sequence ID" value="KAK5140532.1"/>
    <property type="molecule type" value="Genomic_DNA"/>
</dbReference>
<keyword evidence="3" id="KW-1185">Reference proteome</keyword>
<protein>
    <submittedName>
        <fullName evidence="2">Uncharacterized protein</fullName>
    </submittedName>
</protein>